<protein>
    <submittedName>
        <fullName evidence="2">Uncharacterized protein</fullName>
    </submittedName>
</protein>
<feature type="region of interest" description="Disordered" evidence="1">
    <location>
        <begin position="48"/>
        <end position="72"/>
    </location>
</feature>
<dbReference type="EMBL" id="CADCVK010000145">
    <property type="protein sequence ID" value="CAA9472169.1"/>
    <property type="molecule type" value="Genomic_DNA"/>
</dbReference>
<organism evidence="2">
    <name type="scientific">uncultured Rubrobacteraceae bacterium</name>
    <dbReference type="NCBI Taxonomy" id="349277"/>
    <lineage>
        <taxon>Bacteria</taxon>
        <taxon>Bacillati</taxon>
        <taxon>Actinomycetota</taxon>
        <taxon>Rubrobacteria</taxon>
        <taxon>Rubrobacterales</taxon>
        <taxon>Rubrobacteraceae</taxon>
        <taxon>environmental samples</taxon>
    </lineage>
</organism>
<feature type="non-terminal residue" evidence="2">
    <location>
        <position position="72"/>
    </location>
</feature>
<accession>A0A6J4RQ53</accession>
<evidence type="ECO:0000313" key="2">
    <source>
        <dbReference type="EMBL" id="CAA9472169.1"/>
    </source>
</evidence>
<name>A0A6J4RQ53_9ACTN</name>
<feature type="non-terminal residue" evidence="2">
    <location>
        <position position="1"/>
    </location>
</feature>
<reference evidence="2" key="1">
    <citation type="submission" date="2020-02" db="EMBL/GenBank/DDBJ databases">
        <authorList>
            <person name="Meier V. D."/>
        </authorList>
    </citation>
    <scope>NUCLEOTIDE SEQUENCE</scope>
    <source>
        <strain evidence="2">AVDCRST_MAG12</strain>
    </source>
</reference>
<gene>
    <name evidence="2" type="ORF">AVDCRST_MAG12-869</name>
</gene>
<proteinExistence type="predicted"/>
<evidence type="ECO:0000256" key="1">
    <source>
        <dbReference type="SAM" id="MobiDB-lite"/>
    </source>
</evidence>
<sequence length="72" mass="7310">DPGADGQGVGCSQGGPGLQERLGRRAVRAFGALPLELEPCRLGWLPGAARVLPGPPRRPAGARDAGRGEDGL</sequence>
<dbReference type="AlphaFoldDB" id="A0A6J4RQ53"/>